<name>A0A7H0DH66_9ROSA</name>
<evidence type="ECO:0000256" key="5">
    <source>
        <dbReference type="ARBA" id="ARBA00022692"/>
    </source>
</evidence>
<feature type="domain" description="Cytochrome oxidase subunit II copper A binding" evidence="15">
    <location>
        <begin position="115"/>
        <end position="257"/>
    </location>
</feature>
<evidence type="ECO:0000256" key="11">
    <source>
        <dbReference type="ARBA" id="ARBA00049512"/>
    </source>
</evidence>
<proteinExistence type="inferred from homology"/>
<keyword evidence="6" id="KW-1278">Translocase</keyword>
<comment type="subcellular location">
    <subcellularLocation>
        <location evidence="12">Mitochondrion inner membrane</location>
        <topology evidence="12">Multi-pass membrane protein</topology>
    </subcellularLocation>
    <subcellularLocation>
        <location evidence="1">Mitochondrion membrane</location>
        <topology evidence="1">Multi-pass membrane protein</topology>
    </subcellularLocation>
</comment>
<evidence type="ECO:0000256" key="6">
    <source>
        <dbReference type="ARBA" id="ARBA00022967"/>
    </source>
</evidence>
<keyword evidence="8 13" id="KW-1133">Transmembrane helix</keyword>
<dbReference type="PRINTS" id="PR01166">
    <property type="entry name" value="CYCOXIDASEII"/>
</dbReference>
<keyword evidence="5 12" id="KW-0812">Transmembrane</keyword>
<keyword evidence="9 12" id="KW-0496">Mitochondrion</keyword>
<dbReference type="GO" id="GO:0005507">
    <property type="term" value="F:copper ion binding"/>
    <property type="evidence" value="ECO:0007669"/>
    <property type="project" value="InterPro"/>
</dbReference>
<organism evidence="17">
    <name type="scientific">Rosa sp. JP-2020</name>
    <dbReference type="NCBI Taxonomy" id="2761897"/>
    <lineage>
        <taxon>Eukaryota</taxon>
        <taxon>Viridiplantae</taxon>
        <taxon>Streptophyta</taxon>
        <taxon>Embryophyta</taxon>
        <taxon>Tracheophyta</taxon>
        <taxon>Spermatophyta</taxon>
        <taxon>Magnoliopsida</taxon>
        <taxon>eudicotyledons</taxon>
        <taxon>Gunneridae</taxon>
        <taxon>Pentapetalae</taxon>
        <taxon>rosids</taxon>
        <taxon>fabids</taxon>
        <taxon>Rosales</taxon>
        <taxon>Rosaceae</taxon>
        <taxon>Rosoideae</taxon>
        <taxon>Rosoideae incertae sedis</taxon>
        <taxon>Rosa</taxon>
    </lineage>
</organism>
<geneLocation type="mitochondrion" evidence="17"/>
<dbReference type="Pfam" id="PF02790">
    <property type="entry name" value="COX2_TM"/>
    <property type="match status" value="1"/>
</dbReference>
<keyword evidence="10 12" id="KW-0472">Membrane</keyword>
<protein>
    <recommendedName>
        <fullName evidence="12">Cytochrome c oxidase subunit 2</fullName>
    </recommendedName>
</protein>
<dbReference type="InterPro" id="IPR011759">
    <property type="entry name" value="Cyt_c_oxidase_su2_TM_dom"/>
</dbReference>
<dbReference type="PROSITE" id="PS50857">
    <property type="entry name" value="COX2_CUA"/>
    <property type="match status" value="1"/>
</dbReference>
<dbReference type="GO" id="GO:0005743">
    <property type="term" value="C:mitochondrial inner membrane"/>
    <property type="evidence" value="ECO:0007669"/>
    <property type="project" value="UniProtKB-SubCell"/>
</dbReference>
<feature type="transmembrane region" description="Helical" evidence="13">
    <location>
        <begin position="44"/>
        <end position="64"/>
    </location>
</feature>
<dbReference type="InterPro" id="IPR008972">
    <property type="entry name" value="Cupredoxin"/>
</dbReference>
<dbReference type="PANTHER" id="PTHR22888:SF9">
    <property type="entry name" value="CYTOCHROME C OXIDASE SUBUNIT 2"/>
    <property type="match status" value="1"/>
</dbReference>
<keyword evidence="7 12" id="KW-0249">Electron transport</keyword>
<evidence type="ECO:0000313" key="17">
    <source>
        <dbReference type="EMBL" id="QNP08676.1"/>
    </source>
</evidence>
<evidence type="ECO:0000256" key="12">
    <source>
        <dbReference type="RuleBase" id="RU000457"/>
    </source>
</evidence>
<dbReference type="GO" id="GO:0004129">
    <property type="term" value="F:cytochrome-c oxidase activity"/>
    <property type="evidence" value="ECO:0007669"/>
    <property type="project" value="UniProtKB-EC"/>
</dbReference>
<reference evidence="17" key="1">
    <citation type="submission" date="2020-01" db="EMBL/GenBank/DDBJ databases">
        <title>The complete mitochondrial genome of new species candidate of Rosa rugosa (Rosaceae).</title>
        <authorList>
            <person name="Park J."/>
            <person name="Xi H."/>
            <person name="Kim Y."/>
        </authorList>
    </citation>
    <scope>NUCLEOTIDE SEQUENCE</scope>
</reference>
<feature type="domain" description="Cytochrome oxidase subunit II transmembrane region profile" evidence="16">
    <location>
        <begin position="18"/>
        <end position="113"/>
    </location>
</feature>
<comment type="cofactor">
    <cofactor evidence="12">
        <name>Cu cation</name>
        <dbReference type="ChEBI" id="CHEBI:23378"/>
    </cofactor>
    <text evidence="12">Binds a copper A center.</text>
</comment>
<keyword evidence="3 12" id="KW-0813">Transport</keyword>
<dbReference type="Gene3D" id="1.10.287.90">
    <property type="match status" value="1"/>
</dbReference>
<evidence type="ECO:0000256" key="13">
    <source>
        <dbReference type="SAM" id="Phobius"/>
    </source>
</evidence>
<evidence type="ECO:0000256" key="7">
    <source>
        <dbReference type="ARBA" id="ARBA00022982"/>
    </source>
</evidence>
<feature type="chain" id="PRO_5028831495" description="Cytochrome c oxidase subunit 2" evidence="14">
    <location>
        <begin position="19"/>
        <end position="357"/>
    </location>
</feature>
<keyword evidence="12" id="KW-0479">Metal-binding</keyword>
<dbReference type="GO" id="GO:0042773">
    <property type="term" value="P:ATP synthesis coupled electron transport"/>
    <property type="evidence" value="ECO:0007669"/>
    <property type="project" value="TreeGrafter"/>
</dbReference>
<keyword evidence="14" id="KW-0732">Signal</keyword>
<evidence type="ECO:0000256" key="10">
    <source>
        <dbReference type="ARBA" id="ARBA00023136"/>
    </source>
</evidence>
<evidence type="ECO:0000256" key="8">
    <source>
        <dbReference type="ARBA" id="ARBA00022989"/>
    </source>
</evidence>
<dbReference type="SUPFAM" id="SSF49503">
    <property type="entry name" value="Cupredoxins"/>
    <property type="match status" value="1"/>
</dbReference>
<evidence type="ECO:0000256" key="1">
    <source>
        <dbReference type="ARBA" id="ARBA00004225"/>
    </source>
</evidence>
<dbReference type="FunFam" id="1.10.287.90:FF:000004">
    <property type="entry name" value="Cytochrome c oxidase subunit 2"/>
    <property type="match status" value="1"/>
</dbReference>
<evidence type="ECO:0000259" key="16">
    <source>
        <dbReference type="PROSITE" id="PS50999"/>
    </source>
</evidence>
<feature type="signal peptide" evidence="14">
    <location>
        <begin position="1"/>
        <end position="18"/>
    </location>
</feature>
<dbReference type="InterPro" id="IPR045187">
    <property type="entry name" value="CcO_II"/>
</dbReference>
<evidence type="ECO:0000256" key="4">
    <source>
        <dbReference type="ARBA" id="ARBA00022660"/>
    </source>
</evidence>
<comment type="catalytic activity">
    <reaction evidence="11">
        <text>4 Fe(II)-[cytochrome c] + O2 + 8 H(+)(in) = 4 Fe(III)-[cytochrome c] + 2 H2O + 4 H(+)(out)</text>
        <dbReference type="Rhea" id="RHEA:11436"/>
        <dbReference type="Rhea" id="RHEA-COMP:10350"/>
        <dbReference type="Rhea" id="RHEA-COMP:14399"/>
        <dbReference type="ChEBI" id="CHEBI:15377"/>
        <dbReference type="ChEBI" id="CHEBI:15378"/>
        <dbReference type="ChEBI" id="CHEBI:15379"/>
        <dbReference type="ChEBI" id="CHEBI:29033"/>
        <dbReference type="ChEBI" id="CHEBI:29034"/>
        <dbReference type="EC" id="7.1.1.9"/>
    </reaction>
    <physiologicalReaction direction="left-to-right" evidence="11">
        <dbReference type="Rhea" id="RHEA:11437"/>
    </physiologicalReaction>
</comment>
<dbReference type="PROSITE" id="PS50999">
    <property type="entry name" value="COX2_TM"/>
    <property type="match status" value="1"/>
</dbReference>
<evidence type="ECO:0000256" key="9">
    <source>
        <dbReference type="ARBA" id="ARBA00023128"/>
    </source>
</evidence>
<sequence>MIVKVLEWIFLTIAPCDAAEPWQLGFQDAATPMMQGIMDLHHDIFFFLILILVFVSRILVRALWHFHYKKNPIPQRIVHGTTIEILRTIFPSIIPMFIAIPSFALLYSMDEVVVDPAITIKAIGHQWYRTYEYSDYNSSDEQSLTFDSYTIPEDDLELGQSRLLEVDNRVVVPAKTHSGTVPLIPSPHEAFRVGWTGLPSPLNEPSPFSGCALAIAEASTSPNGEPIILEASSVGQDDLWAALEAAELQKLEADKLQLRKIMESPEYRATERELLRFYAMQKSMAEQVGTLLKERGYGAIPPKEIKIAVDMATYDIGERVGNDRASRMAHALRVIGNPNSHCFREILKELKELGSIR</sequence>
<dbReference type="Pfam" id="PF00116">
    <property type="entry name" value="COX2"/>
    <property type="match status" value="1"/>
</dbReference>
<evidence type="ECO:0000259" key="15">
    <source>
        <dbReference type="PROSITE" id="PS50857"/>
    </source>
</evidence>
<dbReference type="InterPro" id="IPR002429">
    <property type="entry name" value="CcO_II-like_C"/>
</dbReference>
<feature type="transmembrane region" description="Helical" evidence="13">
    <location>
        <begin position="85"/>
        <end position="107"/>
    </location>
</feature>
<dbReference type="EMBL" id="MN909970">
    <property type="protein sequence ID" value="QNP08676.1"/>
    <property type="molecule type" value="Genomic_DNA"/>
</dbReference>
<accession>A0A7H0DH66</accession>
<keyword evidence="4 12" id="KW-0679">Respiratory chain</keyword>
<dbReference type="Gene3D" id="2.60.40.420">
    <property type="entry name" value="Cupredoxins - blue copper proteins"/>
    <property type="match status" value="1"/>
</dbReference>
<keyword evidence="12" id="KW-0186">Copper</keyword>
<comment type="similarity">
    <text evidence="2 12">Belongs to the cytochrome c oxidase subunit 2 family.</text>
</comment>
<comment type="function">
    <text evidence="12">Component of the cytochrome c oxidase, the last enzyme in the mitochondrial electron transport chain which drives oxidative phosphorylation. The respiratory chain contains 3 multisubunit complexes succinate dehydrogenase (complex II, CII), ubiquinol-cytochrome c oxidoreductase (cytochrome b-c1 complex, complex III, CIII) and cytochrome c oxidase (complex IV, CIV), that cooperate to transfer electrons derived from NADH and succinate to molecular oxygen, creating an electrochemical gradient over the inner membrane that drives transmembrane transport and the ATP synthase. Cytochrome c oxidase is the component of the respiratory chain that catalyzes the reduction of oxygen to water. Electrons originating from reduced cytochrome c in the intermembrane space (IMS) are transferred via the dinuclear copper A center (CU(A)) of subunit 2 and heme A of subunit 1 to the active site in subunit 1, a binuclear center (BNC) formed by heme A3 and copper B (CU(B)). The BNC reduces molecular oxygen to 2 water molecules using 4 electrons from cytochrome c in the IMS and 4 protons from the mitochondrial matrix.</text>
</comment>
<evidence type="ECO:0000256" key="2">
    <source>
        <dbReference type="ARBA" id="ARBA00007866"/>
    </source>
</evidence>
<dbReference type="PANTHER" id="PTHR22888">
    <property type="entry name" value="CYTOCHROME C OXIDASE, SUBUNIT II"/>
    <property type="match status" value="1"/>
</dbReference>
<dbReference type="SUPFAM" id="SSF81464">
    <property type="entry name" value="Cytochrome c oxidase subunit II-like, transmembrane region"/>
    <property type="match status" value="1"/>
</dbReference>
<dbReference type="InterPro" id="IPR036257">
    <property type="entry name" value="Cyt_c_oxidase_su2_TM_sf"/>
</dbReference>
<evidence type="ECO:0000256" key="14">
    <source>
        <dbReference type="SAM" id="SignalP"/>
    </source>
</evidence>
<evidence type="ECO:0000256" key="3">
    <source>
        <dbReference type="ARBA" id="ARBA00022448"/>
    </source>
</evidence>
<keyword evidence="12" id="KW-0999">Mitochondrion inner membrane</keyword>
<dbReference type="AlphaFoldDB" id="A0A7H0DH66"/>